<protein>
    <recommendedName>
        <fullName evidence="7">Nuclear pore complex protein</fullName>
    </recommendedName>
</protein>
<comment type="caution">
    <text evidence="8">The sequence shown here is derived from an EMBL/GenBank/DDBJ whole genome shotgun (WGS) entry which is preliminary data.</text>
</comment>
<proteinExistence type="inferred from homology"/>
<dbReference type="STRING" id="45607.A0A2T0FCT4"/>
<dbReference type="PANTHER" id="PTHR13003:SF2">
    <property type="entry name" value="NUCLEAR PORE COMPLEX PROTEIN NUP107"/>
    <property type="match status" value="1"/>
</dbReference>
<dbReference type="Proteomes" id="UP000238350">
    <property type="component" value="Unassembled WGS sequence"/>
</dbReference>
<organism evidence="8 9">
    <name type="scientific">Wickerhamiella sorbophila</name>
    <dbReference type="NCBI Taxonomy" id="45607"/>
    <lineage>
        <taxon>Eukaryota</taxon>
        <taxon>Fungi</taxon>
        <taxon>Dikarya</taxon>
        <taxon>Ascomycota</taxon>
        <taxon>Saccharomycotina</taxon>
        <taxon>Dipodascomycetes</taxon>
        <taxon>Dipodascales</taxon>
        <taxon>Trichomonascaceae</taxon>
        <taxon>Wickerhamiella</taxon>
    </lineage>
</organism>
<comment type="subunit">
    <text evidence="7">Part of the nuclear pore complex (NPC).</text>
</comment>
<dbReference type="GeneID" id="36514183"/>
<evidence type="ECO:0000256" key="3">
    <source>
        <dbReference type="ARBA" id="ARBA00022927"/>
    </source>
</evidence>
<name>A0A2T0FCT4_9ASCO</name>
<comment type="similarity">
    <text evidence="7">Belongs to the nucleoporin Nup84/Nup107 family.</text>
</comment>
<evidence type="ECO:0000313" key="8">
    <source>
        <dbReference type="EMBL" id="PRT52814.1"/>
    </source>
</evidence>
<evidence type="ECO:0000256" key="1">
    <source>
        <dbReference type="ARBA" id="ARBA00022448"/>
    </source>
</evidence>
<evidence type="ECO:0000256" key="6">
    <source>
        <dbReference type="ARBA" id="ARBA00023242"/>
    </source>
</evidence>
<keyword evidence="3" id="KW-0653">Protein transport</keyword>
<keyword evidence="7" id="KW-0472">Membrane</keyword>
<dbReference type="GO" id="GO:0006606">
    <property type="term" value="P:protein import into nucleus"/>
    <property type="evidence" value="ECO:0007669"/>
    <property type="project" value="TreeGrafter"/>
</dbReference>
<keyword evidence="5 7" id="KW-0906">Nuclear pore complex</keyword>
<evidence type="ECO:0000256" key="2">
    <source>
        <dbReference type="ARBA" id="ARBA00022816"/>
    </source>
</evidence>
<dbReference type="PANTHER" id="PTHR13003">
    <property type="entry name" value="NUP107-RELATED"/>
    <property type="match status" value="1"/>
</dbReference>
<keyword evidence="2" id="KW-0509">mRNA transport</keyword>
<comment type="function">
    <text evidence="7">Functions as a component of the nuclear pore complex (NPC).</text>
</comment>
<keyword evidence="9" id="KW-1185">Reference proteome</keyword>
<dbReference type="GO" id="GO:0006406">
    <property type="term" value="P:mRNA export from nucleus"/>
    <property type="evidence" value="ECO:0007669"/>
    <property type="project" value="TreeGrafter"/>
</dbReference>
<comment type="subcellular location">
    <subcellularLocation>
        <location evidence="7">Nucleus</location>
        <location evidence="7">Nuclear pore complex</location>
    </subcellularLocation>
    <subcellularLocation>
        <location evidence="7">Nucleus membrane</location>
    </subcellularLocation>
</comment>
<accession>A0A2T0FCT4</accession>
<dbReference type="GO" id="GO:0000973">
    <property type="term" value="P:post-transcriptional tethering of RNA polymerase II gene DNA at nuclear periphery"/>
    <property type="evidence" value="ECO:0007669"/>
    <property type="project" value="TreeGrafter"/>
</dbReference>
<reference evidence="8 9" key="1">
    <citation type="submission" date="2017-04" db="EMBL/GenBank/DDBJ databases">
        <title>Genome sequencing of [Candida] sorbophila.</title>
        <authorList>
            <person name="Ahn J.O."/>
        </authorList>
    </citation>
    <scope>NUCLEOTIDE SEQUENCE [LARGE SCALE GENOMIC DNA]</scope>
    <source>
        <strain evidence="8 9">DS02</strain>
    </source>
</reference>
<dbReference type="EMBL" id="NDIQ01000001">
    <property type="protein sequence ID" value="PRT52814.1"/>
    <property type="molecule type" value="Genomic_DNA"/>
</dbReference>
<keyword evidence="1 7" id="KW-0813">Transport</keyword>
<sequence length="611" mass="67141">MEVDEFAEAVQRTDNGAVLAEAFQEAVRKQAVQVNQQQGAENPEFIALEREARLWSLVQTVQASINHTESGRHSQVLAWLMEMQITPAEPSDFTATKWLHTTTQVRAGQGGSIRMLDLDAPVREGAAIDASDAEADATVFNYIFDLLLAGKRKKAARVCSSTNNWQLKALLEAQITALTAATCFAVSTTSNITIAERAVYGFLAGDVQSALPLCTTWEQQFIVMLNSLVCSERFSSEKIKLALPVCPYKSFDDVFAALAKLPLSNEFIYRVMGAVISDKIGELEAEVAKEINLLASAPDTVSADPSYVRIAAHLALVAPQGVAAKDSELVIDAYISYLEMLEKWHWIPGYVRFLPKQAMAEVYGRVLAQIAAAPQRQLQLQIASKFDLPIKESIKTAANLILQQNSDMFVEDDVHDEIETEQVGQHAQQLIAAIEWLREAQLWDSTAETVAVVADALLRHGEIAALRRLSDVTGLDDVAQQATGISPNLKADLEHYAVLIQAFDAIARWEAVEHPTPEQATTVAEATQRAATILGPEASKASRQASLWIKYVPILILEAIRILDAANLYEKSLEMAVVVAEENSKLYNVFVASNRLSDLLDSLARAELNKW</sequence>
<evidence type="ECO:0000256" key="4">
    <source>
        <dbReference type="ARBA" id="ARBA00023010"/>
    </source>
</evidence>
<evidence type="ECO:0000256" key="7">
    <source>
        <dbReference type="RuleBase" id="RU365072"/>
    </source>
</evidence>
<dbReference type="GO" id="GO:0031965">
    <property type="term" value="C:nuclear membrane"/>
    <property type="evidence" value="ECO:0007669"/>
    <property type="project" value="UniProtKB-SubCell"/>
</dbReference>
<dbReference type="GO" id="GO:0017056">
    <property type="term" value="F:structural constituent of nuclear pore"/>
    <property type="evidence" value="ECO:0007669"/>
    <property type="project" value="UniProtKB-UniRule"/>
</dbReference>
<evidence type="ECO:0000313" key="9">
    <source>
        <dbReference type="Proteomes" id="UP000238350"/>
    </source>
</evidence>
<dbReference type="GO" id="GO:0031080">
    <property type="term" value="C:nuclear pore outer ring"/>
    <property type="evidence" value="ECO:0007669"/>
    <property type="project" value="TreeGrafter"/>
</dbReference>
<dbReference type="OrthoDB" id="3098at2759"/>
<keyword evidence="6 7" id="KW-0539">Nucleus</keyword>
<evidence type="ECO:0000256" key="5">
    <source>
        <dbReference type="ARBA" id="ARBA00023132"/>
    </source>
</evidence>
<dbReference type="Gene3D" id="1.20.190.50">
    <property type="match status" value="1"/>
</dbReference>
<gene>
    <name evidence="8" type="ORF">B9G98_00434</name>
</gene>
<dbReference type="AlphaFoldDB" id="A0A2T0FCT4"/>
<dbReference type="Pfam" id="PF04121">
    <property type="entry name" value="Nup84_Nup100"/>
    <property type="match status" value="2"/>
</dbReference>
<keyword evidence="4 7" id="KW-0811">Translocation</keyword>
<dbReference type="InterPro" id="IPR007252">
    <property type="entry name" value="Nup84/Nup107"/>
</dbReference>
<dbReference type="RefSeq" id="XP_024662760.1">
    <property type="nucleotide sequence ID" value="XM_024806992.1"/>
</dbReference>
<dbReference type="Gene3D" id="1.10.3450.20">
    <property type="match status" value="1"/>
</dbReference>